<comment type="caution">
    <text evidence="2">The sequence shown here is derived from an EMBL/GenBank/DDBJ whole genome shotgun (WGS) entry which is preliminary data.</text>
</comment>
<dbReference type="AlphaFoldDB" id="A0A645ICS9"/>
<gene>
    <name evidence="2" type="ORF">SDC9_196243</name>
</gene>
<reference evidence="2" key="1">
    <citation type="submission" date="2019-08" db="EMBL/GenBank/DDBJ databases">
        <authorList>
            <person name="Kucharzyk K."/>
            <person name="Murdoch R.W."/>
            <person name="Higgins S."/>
            <person name="Loffler F."/>
        </authorList>
    </citation>
    <scope>NUCLEOTIDE SEQUENCE</scope>
</reference>
<dbReference type="Pfam" id="PF11860">
    <property type="entry name" value="Muramidase"/>
    <property type="match status" value="1"/>
</dbReference>
<protein>
    <recommendedName>
        <fullName evidence="1">N-acetylmuramidase domain-containing protein</fullName>
    </recommendedName>
</protein>
<dbReference type="Gene3D" id="1.10.530.10">
    <property type="match status" value="1"/>
</dbReference>
<name>A0A645ICS9_9ZZZZ</name>
<feature type="domain" description="N-acetylmuramidase" evidence="1">
    <location>
        <begin position="9"/>
        <end position="183"/>
    </location>
</feature>
<organism evidence="2">
    <name type="scientific">bioreactor metagenome</name>
    <dbReference type="NCBI Taxonomy" id="1076179"/>
    <lineage>
        <taxon>unclassified sequences</taxon>
        <taxon>metagenomes</taxon>
        <taxon>ecological metagenomes</taxon>
    </lineage>
</organism>
<dbReference type="EMBL" id="VSSQ01111136">
    <property type="protein sequence ID" value="MPN48632.1"/>
    <property type="molecule type" value="Genomic_DNA"/>
</dbReference>
<sequence>MAEELGVDPNMLAAVILVESGGSGFVDGNLKIRFENHYFLNRTSGYEDLFTYDWKTHAFRTSVDEEWSKVHTGKQSTEYAAFNFALTLKEEAAYQSISMGLGQIMGGNFAACGYSSAKEMFEDFSRGHEQQIEGMATFFKNYNNGSTLKALQNGDLATFVSQYNGNGQVSAYTKLINDRMEEYENVK</sequence>
<accession>A0A645ICS9</accession>
<evidence type="ECO:0000313" key="2">
    <source>
        <dbReference type="EMBL" id="MPN48632.1"/>
    </source>
</evidence>
<dbReference type="InterPro" id="IPR024408">
    <property type="entry name" value="Muramidase"/>
</dbReference>
<evidence type="ECO:0000259" key="1">
    <source>
        <dbReference type="Pfam" id="PF11860"/>
    </source>
</evidence>
<proteinExistence type="predicted"/>